<dbReference type="Pfam" id="PF14392">
    <property type="entry name" value="zf-CCHC_4"/>
    <property type="match status" value="1"/>
</dbReference>
<dbReference type="PANTHER" id="PTHR31286">
    <property type="entry name" value="GLYCINE-RICH CELL WALL STRUCTURAL PROTEIN 1.8-LIKE"/>
    <property type="match status" value="1"/>
</dbReference>
<organism evidence="4 5">
    <name type="scientific">Quercus suber</name>
    <name type="common">Cork oak</name>
    <dbReference type="NCBI Taxonomy" id="58331"/>
    <lineage>
        <taxon>Eukaryota</taxon>
        <taxon>Viridiplantae</taxon>
        <taxon>Streptophyta</taxon>
        <taxon>Embryophyta</taxon>
        <taxon>Tracheophyta</taxon>
        <taxon>Spermatophyta</taxon>
        <taxon>Magnoliopsida</taxon>
        <taxon>eudicotyledons</taxon>
        <taxon>Gunneridae</taxon>
        <taxon>Pentapetalae</taxon>
        <taxon>rosids</taxon>
        <taxon>fabids</taxon>
        <taxon>Fagales</taxon>
        <taxon>Fagaceae</taxon>
        <taxon>Quercus</taxon>
    </lineage>
</organism>
<evidence type="ECO:0000313" key="5">
    <source>
        <dbReference type="Proteomes" id="UP000237347"/>
    </source>
</evidence>
<proteinExistence type="predicted"/>
<gene>
    <name evidence="4" type="ORF">CFP56_026060</name>
</gene>
<reference evidence="4 5" key="1">
    <citation type="journal article" date="2018" name="Sci. Data">
        <title>The draft genome sequence of cork oak.</title>
        <authorList>
            <person name="Ramos A.M."/>
            <person name="Usie A."/>
            <person name="Barbosa P."/>
            <person name="Barros P.M."/>
            <person name="Capote T."/>
            <person name="Chaves I."/>
            <person name="Simoes F."/>
            <person name="Abreu I."/>
            <person name="Carrasquinho I."/>
            <person name="Faro C."/>
            <person name="Guimaraes J.B."/>
            <person name="Mendonca D."/>
            <person name="Nobrega F."/>
            <person name="Rodrigues L."/>
            <person name="Saibo N.J.M."/>
            <person name="Varela M.C."/>
            <person name="Egas C."/>
            <person name="Matos J."/>
            <person name="Miguel C.M."/>
            <person name="Oliveira M.M."/>
            <person name="Ricardo C.P."/>
            <person name="Goncalves S."/>
        </authorList>
    </citation>
    <scope>NUCLEOTIDE SEQUENCE [LARGE SCALE GENOMIC DNA]</scope>
    <source>
        <strain evidence="5">cv. HL8</strain>
    </source>
</reference>
<feature type="region of interest" description="Disordered" evidence="1">
    <location>
        <begin position="247"/>
        <end position="272"/>
    </location>
</feature>
<evidence type="ECO:0008006" key="6">
    <source>
        <dbReference type="Google" id="ProtNLM"/>
    </source>
</evidence>
<evidence type="ECO:0000313" key="4">
    <source>
        <dbReference type="EMBL" id="KAK7832955.1"/>
    </source>
</evidence>
<accession>A0AAW0K110</accession>
<sequence>MADDVINSLENMKLTTDEEEVIEIADEGRKDEIESCTLSLIGKFLTCKSFNKRAAISTLKKAWGLEDRVQFVEVGSNLFQFKFKEEFDMERICRSGPWTFDNQALMLIRWKKGLTARNVKFDSVALWVQIWGAPFDMISPNVATAVGSKIGTVEDVEKKQKHEARNIFMRVRVSIPISKPIRRGGFIAGSDGVRSWVNFKYERLPFFCHYCGILGHDTKHCASYYAASKNEGEVVCPYGDWLKAGGVRSTSPVKRSSSYSASGSKNRGPDKVCDNTGEVMQSPAAQGKVTANPKGDDGYVKETIASMETAPKSKGFNAVQEGRDMSVTDTRDMNHGKLNSEILNSNGEEKEADTPVGHVTENVQVGLGT</sequence>
<comment type="caution">
    <text evidence="4">The sequence shown here is derived from an EMBL/GenBank/DDBJ whole genome shotgun (WGS) entry which is preliminary data.</text>
</comment>
<keyword evidence="5" id="KW-1185">Reference proteome</keyword>
<evidence type="ECO:0000256" key="1">
    <source>
        <dbReference type="SAM" id="MobiDB-lite"/>
    </source>
</evidence>
<dbReference type="Pfam" id="PF14111">
    <property type="entry name" value="DUF4283"/>
    <property type="match status" value="1"/>
</dbReference>
<feature type="domain" description="Zinc knuckle CX2CX4HX4C" evidence="3">
    <location>
        <begin position="177"/>
        <end position="222"/>
    </location>
</feature>
<dbReference type="PANTHER" id="PTHR31286:SF167">
    <property type="entry name" value="OS09G0268800 PROTEIN"/>
    <property type="match status" value="1"/>
</dbReference>
<dbReference type="AlphaFoldDB" id="A0AAW0K110"/>
<dbReference type="Proteomes" id="UP000237347">
    <property type="component" value="Unassembled WGS sequence"/>
</dbReference>
<evidence type="ECO:0000259" key="2">
    <source>
        <dbReference type="Pfam" id="PF14111"/>
    </source>
</evidence>
<dbReference type="EMBL" id="PKMF04000415">
    <property type="protein sequence ID" value="KAK7832955.1"/>
    <property type="molecule type" value="Genomic_DNA"/>
</dbReference>
<protein>
    <recommendedName>
        <fullName evidence="6">DUF4283 domain-containing protein</fullName>
    </recommendedName>
</protein>
<dbReference type="InterPro" id="IPR025836">
    <property type="entry name" value="Zn_knuckle_CX2CX4HX4C"/>
</dbReference>
<name>A0AAW0K110_QUESU</name>
<evidence type="ECO:0000259" key="3">
    <source>
        <dbReference type="Pfam" id="PF14392"/>
    </source>
</evidence>
<dbReference type="InterPro" id="IPR025558">
    <property type="entry name" value="DUF4283"/>
</dbReference>
<feature type="domain" description="DUF4283" evidence="2">
    <location>
        <begin position="33"/>
        <end position="113"/>
    </location>
</feature>
<dbReference type="InterPro" id="IPR040256">
    <property type="entry name" value="At4g02000-like"/>
</dbReference>